<evidence type="ECO:0000313" key="1">
    <source>
        <dbReference type="Ensembl" id="ENSMICP00000045495.1"/>
    </source>
</evidence>
<evidence type="ECO:0000313" key="2">
    <source>
        <dbReference type="Proteomes" id="UP000694394"/>
    </source>
</evidence>
<proteinExistence type="predicted"/>
<keyword evidence="2" id="KW-1185">Reference proteome</keyword>
<reference evidence="1" key="3">
    <citation type="submission" date="2025-09" db="UniProtKB">
        <authorList>
            <consortium name="Ensembl"/>
        </authorList>
    </citation>
    <scope>IDENTIFICATION</scope>
</reference>
<name>A0A8C6EJ24_MICMU</name>
<reference evidence="1" key="1">
    <citation type="submission" date="2016-12" db="EMBL/GenBank/DDBJ databases">
        <title>Mouse lemur reference genome and diversity panel.</title>
        <authorList>
            <person name="Harris R."/>
            <person name="Larsen P."/>
            <person name="Liu Y."/>
            <person name="Hughes D.S."/>
            <person name="Murali S."/>
            <person name="Raveendran M."/>
            <person name="Korchina V."/>
            <person name="Wang M."/>
            <person name="Jhangiani S."/>
            <person name="Bandaranaike D."/>
            <person name="Bellair M."/>
            <person name="Blankenburg K."/>
            <person name="Chao H."/>
            <person name="Dahdouli M."/>
            <person name="Dinh H."/>
            <person name="Doddapaneni H."/>
            <person name="English A."/>
            <person name="Firestine M."/>
            <person name="Gnanaolivu R."/>
            <person name="Gross S."/>
            <person name="Hernandez B."/>
            <person name="Javaid M."/>
            <person name="Jayaseelan J."/>
            <person name="Jones J."/>
            <person name="Khan Z."/>
            <person name="Kovar C."/>
            <person name="Kurapati P."/>
            <person name="Le B."/>
            <person name="Lee S."/>
            <person name="Li M."/>
            <person name="Mathew T."/>
            <person name="Narasimhan A."/>
            <person name="Ngo D."/>
            <person name="Nguyen L."/>
            <person name="Okwuonu G."/>
            <person name="Ongeri F."/>
            <person name="Osuji N."/>
            <person name="Pu L.-L."/>
            <person name="Puazo M."/>
            <person name="Quiroz J."/>
            <person name="Raj R."/>
            <person name="Rajbhandari K."/>
            <person name="Reid J.G."/>
            <person name="Santibanez J."/>
            <person name="Sexton D."/>
            <person name="Skinner E."/>
            <person name="Vee V."/>
            <person name="Weissenberger G."/>
            <person name="Wu Y."/>
            <person name="Xin Y."/>
            <person name="Han Y."/>
            <person name="Campbell C."/>
            <person name="Brown A."/>
            <person name="Sullivan B."/>
            <person name="Shelton J."/>
            <person name="Brown S."/>
            <person name="Dudchenko O."/>
            <person name="Machol I."/>
            <person name="Durand N."/>
            <person name="Shamim M."/>
            <person name="Lieberman A."/>
            <person name="Muzny D.M."/>
            <person name="Richards S."/>
            <person name="Yoder A."/>
            <person name="Worley K.C."/>
            <person name="Rogers J."/>
            <person name="Gibbs R.A."/>
        </authorList>
    </citation>
    <scope>NUCLEOTIDE SEQUENCE [LARGE SCALE GENOMIC DNA]</scope>
</reference>
<sequence>CGPCGQCLCKCWVSNGPAQRSPPQAALSLLQWVGEQPCKDHTQCQSGCCTRTSSNPGLFCWPKTIFLQCVPWRKPHGYLCDGHNECQSRCCIRLTEISPYRCIPRTGILAQCLPL</sequence>
<protein>
    <submittedName>
        <fullName evidence="1">Uncharacterized protein</fullName>
    </submittedName>
</protein>
<dbReference type="Ensembl" id="ENSMICT00000062578.1">
    <property type="protein sequence ID" value="ENSMICP00000045495.1"/>
    <property type="gene ID" value="ENSMICG00000041480.1"/>
</dbReference>
<dbReference type="Proteomes" id="UP000694394">
    <property type="component" value="Chromosome 21"/>
</dbReference>
<dbReference type="GeneTree" id="ENSGT00390000012041"/>
<organism evidence="1 2">
    <name type="scientific">Microcebus murinus</name>
    <name type="common">Gray mouse lemur</name>
    <name type="synonym">Lemur murinus</name>
    <dbReference type="NCBI Taxonomy" id="30608"/>
    <lineage>
        <taxon>Eukaryota</taxon>
        <taxon>Metazoa</taxon>
        <taxon>Chordata</taxon>
        <taxon>Craniata</taxon>
        <taxon>Vertebrata</taxon>
        <taxon>Euteleostomi</taxon>
        <taxon>Mammalia</taxon>
        <taxon>Eutheria</taxon>
        <taxon>Euarchontoglires</taxon>
        <taxon>Primates</taxon>
        <taxon>Strepsirrhini</taxon>
        <taxon>Lemuriformes</taxon>
        <taxon>Cheirogaleidae</taxon>
        <taxon>Microcebus</taxon>
    </lineage>
</organism>
<dbReference type="AlphaFoldDB" id="A0A8C6EJ24"/>
<reference evidence="1" key="2">
    <citation type="submission" date="2025-08" db="UniProtKB">
        <authorList>
            <consortium name="Ensembl"/>
        </authorList>
    </citation>
    <scope>IDENTIFICATION</scope>
</reference>
<dbReference type="Pfam" id="PF15083">
    <property type="entry name" value="Colipase-like"/>
    <property type="match status" value="1"/>
</dbReference>
<dbReference type="EMBL" id="ABDC03024963">
    <property type="status" value="NOT_ANNOTATED_CDS"/>
    <property type="molecule type" value="Genomic_DNA"/>
</dbReference>
<accession>A0A8C6EJ24</accession>